<dbReference type="STRING" id="3988.B9RQY7"/>
<organism evidence="1 2">
    <name type="scientific">Ricinus communis</name>
    <name type="common">Castor bean</name>
    <dbReference type="NCBI Taxonomy" id="3988"/>
    <lineage>
        <taxon>Eukaryota</taxon>
        <taxon>Viridiplantae</taxon>
        <taxon>Streptophyta</taxon>
        <taxon>Embryophyta</taxon>
        <taxon>Tracheophyta</taxon>
        <taxon>Spermatophyta</taxon>
        <taxon>Magnoliopsida</taxon>
        <taxon>eudicotyledons</taxon>
        <taxon>Gunneridae</taxon>
        <taxon>Pentapetalae</taxon>
        <taxon>rosids</taxon>
        <taxon>fabids</taxon>
        <taxon>Malpighiales</taxon>
        <taxon>Euphorbiaceae</taxon>
        <taxon>Acalyphoideae</taxon>
        <taxon>Acalypheae</taxon>
        <taxon>Ricinus</taxon>
    </lineage>
</organism>
<dbReference type="OMA" id="VRHMKFC"/>
<dbReference type="OrthoDB" id="1911663at2759"/>
<evidence type="ECO:0008006" key="3">
    <source>
        <dbReference type="Google" id="ProtNLM"/>
    </source>
</evidence>
<dbReference type="eggNOG" id="ENOG502S0TV">
    <property type="taxonomic scope" value="Eukaryota"/>
</dbReference>
<accession>B9RQY7</accession>
<dbReference type="InterPro" id="IPR012876">
    <property type="entry name" value="DUF1677_pln"/>
</dbReference>
<evidence type="ECO:0000313" key="1">
    <source>
        <dbReference type="EMBL" id="EEF46158.1"/>
    </source>
</evidence>
<dbReference type="PANTHER" id="PTHR33108">
    <property type="entry name" value="OS01G0745000 PROTEIN"/>
    <property type="match status" value="1"/>
</dbReference>
<dbReference type="EMBL" id="EQ973802">
    <property type="protein sequence ID" value="EEF46158.1"/>
    <property type="molecule type" value="Genomic_DNA"/>
</dbReference>
<name>B9RQY7_RICCO</name>
<dbReference type="AlphaFoldDB" id="B9RQY7"/>
<gene>
    <name evidence="1" type="ORF">RCOM_0707710</name>
</gene>
<proteinExistence type="predicted"/>
<dbReference type="Pfam" id="PF07911">
    <property type="entry name" value="DUF1677"/>
    <property type="match status" value="1"/>
</dbReference>
<reference evidence="2" key="1">
    <citation type="journal article" date="2010" name="Nat. Biotechnol.">
        <title>Draft genome sequence of the oilseed species Ricinus communis.</title>
        <authorList>
            <person name="Chan A.P."/>
            <person name="Crabtree J."/>
            <person name="Zhao Q."/>
            <person name="Lorenzi H."/>
            <person name="Orvis J."/>
            <person name="Puiu D."/>
            <person name="Melake-Berhan A."/>
            <person name="Jones K.M."/>
            <person name="Redman J."/>
            <person name="Chen G."/>
            <person name="Cahoon E.B."/>
            <person name="Gedil M."/>
            <person name="Stanke M."/>
            <person name="Haas B.J."/>
            <person name="Wortman J.R."/>
            <person name="Fraser-Liggett C.M."/>
            <person name="Ravel J."/>
            <person name="Rabinowicz P.D."/>
        </authorList>
    </citation>
    <scope>NUCLEOTIDE SEQUENCE [LARGE SCALE GENOMIC DNA]</scope>
    <source>
        <strain evidence="2">cv. Hale</strain>
    </source>
</reference>
<sequence>MSSEAMGIKHNNAPAAGLEIENTKCECCGFTEECTASYIARVRERCGGRWICGLCEEAVKDESYRLSKAISVSEALELHMKFCQQFKSSIPPINPTGKLISAVKLLIRRSLDSPRKKNGSVFLSSSSSSFSCEFKLIN</sequence>
<dbReference type="PANTHER" id="PTHR33108:SF56">
    <property type="entry name" value="DUF1677 FAMILY PROTEIN"/>
    <property type="match status" value="1"/>
</dbReference>
<dbReference type="Proteomes" id="UP000008311">
    <property type="component" value="Unassembled WGS sequence"/>
</dbReference>
<keyword evidence="2" id="KW-1185">Reference proteome</keyword>
<protein>
    <recommendedName>
        <fullName evidence="3">DUF1677 domain-containing protein</fullName>
    </recommendedName>
</protein>
<evidence type="ECO:0000313" key="2">
    <source>
        <dbReference type="Proteomes" id="UP000008311"/>
    </source>
</evidence>
<dbReference type="InParanoid" id="B9RQY7"/>